<evidence type="ECO:0000256" key="3">
    <source>
        <dbReference type="SAM" id="MobiDB-lite"/>
    </source>
</evidence>
<proteinExistence type="predicted"/>
<sequence>MRILLAVDFDIEARLLEGILVSGHEVVDRVTGGDSLIESVTRNRPDIVLAQGGPETLTARSLAACDAAGSRIFVLMADEVERKNALALGVVDRLDAQLEWPELESLLNASNPARHERERDSGHDDSSAGTGRLSTGQPHLGAHSTDITASRVTSHPEPNNGTEPILSRRERKLQERNESKRKEGKRRKSTGKEKTGIGAWRKKSSDRDIEQADANVPQTGGAQPMGTASATADRATGSATHGEPPATSRKGEVIAVWGPYGAPGRTSLAIALAASFANRQARVVLIDADPYGGAVAQLLGITDESPGLAAACRLAGAGALNSLEFERIASQVKTLSNSFLVLGGIVNPERWPELSRSRMRGVLEQATLQADIVIVDVGFNLERDEELVSDVAAPRRNAATHTVLEYSDTVIALAEATPLGIQRYLRARLHLLESVGAKCHIEAVANKVRGSVSGVDAGAQIRQVLRRFGGIEQVTLLPNDPKACDRAIGGALSIVDASPRSQLSRQIGALADRISARPEHTDSQSLVGLSRVEHHQPYSAL</sequence>
<feature type="compositionally biased region" description="Basic and acidic residues" evidence="3">
    <location>
        <begin position="166"/>
        <end position="181"/>
    </location>
</feature>
<dbReference type="SUPFAM" id="SSF52540">
    <property type="entry name" value="P-loop containing nucleoside triphosphate hydrolases"/>
    <property type="match status" value="1"/>
</dbReference>
<dbReference type="GO" id="GO:0051782">
    <property type="term" value="P:negative regulation of cell division"/>
    <property type="evidence" value="ECO:0007669"/>
    <property type="project" value="TreeGrafter"/>
</dbReference>
<reference evidence="4 5" key="1">
    <citation type="submission" date="2019-09" db="EMBL/GenBank/DDBJ databases">
        <title>Phylogeny of genus Pseudoclavibacter and closely related genus.</title>
        <authorList>
            <person name="Li Y."/>
        </authorList>
    </citation>
    <scope>NUCLEOTIDE SEQUENCE [LARGE SCALE GENOMIC DNA]</scope>
    <source>
        <strain evidence="4 5">KCTC 13959</strain>
    </source>
</reference>
<feature type="compositionally biased region" description="Polar residues" evidence="3">
    <location>
        <begin position="145"/>
        <end position="162"/>
    </location>
</feature>
<dbReference type="InterPro" id="IPR050625">
    <property type="entry name" value="ParA/MinD_ATPase"/>
</dbReference>
<feature type="compositionally biased region" description="Basic and acidic residues" evidence="3">
    <location>
        <begin position="113"/>
        <end position="126"/>
    </location>
</feature>
<gene>
    <name evidence="4" type="ORF">F8O05_13050</name>
</gene>
<dbReference type="Gene3D" id="3.40.50.300">
    <property type="entry name" value="P-loop containing nucleotide triphosphate hydrolases"/>
    <property type="match status" value="1"/>
</dbReference>
<dbReference type="GO" id="GO:0016887">
    <property type="term" value="F:ATP hydrolysis activity"/>
    <property type="evidence" value="ECO:0007669"/>
    <property type="project" value="TreeGrafter"/>
</dbReference>
<dbReference type="GO" id="GO:0005524">
    <property type="term" value="F:ATP binding"/>
    <property type="evidence" value="ECO:0007669"/>
    <property type="project" value="UniProtKB-KW"/>
</dbReference>
<evidence type="ECO:0000313" key="4">
    <source>
        <dbReference type="EMBL" id="KAB1641155.1"/>
    </source>
</evidence>
<organism evidence="4 5">
    <name type="scientific">Gulosibacter chungangensis</name>
    <dbReference type="NCBI Taxonomy" id="979746"/>
    <lineage>
        <taxon>Bacteria</taxon>
        <taxon>Bacillati</taxon>
        <taxon>Actinomycetota</taxon>
        <taxon>Actinomycetes</taxon>
        <taxon>Micrococcales</taxon>
        <taxon>Microbacteriaceae</taxon>
        <taxon>Gulosibacter</taxon>
    </lineage>
</organism>
<name>A0A7J5BA96_9MICO</name>
<keyword evidence="1" id="KW-0547">Nucleotide-binding</keyword>
<evidence type="ECO:0000256" key="1">
    <source>
        <dbReference type="ARBA" id="ARBA00022741"/>
    </source>
</evidence>
<dbReference type="EMBL" id="WBKB01000010">
    <property type="protein sequence ID" value="KAB1641155.1"/>
    <property type="molecule type" value="Genomic_DNA"/>
</dbReference>
<dbReference type="PANTHER" id="PTHR43384">
    <property type="entry name" value="SEPTUM SITE-DETERMINING PROTEIN MIND HOMOLOG, CHLOROPLASTIC-RELATED"/>
    <property type="match status" value="1"/>
</dbReference>
<comment type="caution">
    <text evidence="4">The sequence shown here is derived from an EMBL/GenBank/DDBJ whole genome shotgun (WGS) entry which is preliminary data.</text>
</comment>
<dbReference type="RefSeq" id="WP_158053192.1">
    <property type="nucleotide sequence ID" value="NZ_WBKB01000010.1"/>
</dbReference>
<dbReference type="GO" id="GO:0009898">
    <property type="term" value="C:cytoplasmic side of plasma membrane"/>
    <property type="evidence" value="ECO:0007669"/>
    <property type="project" value="TreeGrafter"/>
</dbReference>
<feature type="compositionally biased region" description="Polar residues" evidence="3">
    <location>
        <begin position="127"/>
        <end position="137"/>
    </location>
</feature>
<dbReference type="OrthoDB" id="3217709at2"/>
<dbReference type="AlphaFoldDB" id="A0A7J5BA96"/>
<dbReference type="InterPro" id="IPR027417">
    <property type="entry name" value="P-loop_NTPase"/>
</dbReference>
<evidence type="ECO:0000256" key="2">
    <source>
        <dbReference type="ARBA" id="ARBA00022840"/>
    </source>
</evidence>
<feature type="compositionally biased region" description="Polar residues" evidence="3">
    <location>
        <begin position="216"/>
        <end position="230"/>
    </location>
</feature>
<evidence type="ECO:0000313" key="5">
    <source>
        <dbReference type="Proteomes" id="UP000433493"/>
    </source>
</evidence>
<keyword evidence="5" id="KW-1185">Reference proteome</keyword>
<protein>
    <submittedName>
        <fullName evidence="4">Uncharacterized protein</fullName>
    </submittedName>
</protein>
<dbReference type="GO" id="GO:0005829">
    <property type="term" value="C:cytosol"/>
    <property type="evidence" value="ECO:0007669"/>
    <property type="project" value="TreeGrafter"/>
</dbReference>
<dbReference type="PANTHER" id="PTHR43384:SF6">
    <property type="entry name" value="SEPTUM SITE-DETERMINING PROTEIN MIND HOMOLOG, CHLOROPLASTIC"/>
    <property type="match status" value="1"/>
</dbReference>
<keyword evidence="2" id="KW-0067">ATP-binding</keyword>
<accession>A0A7J5BA96</accession>
<dbReference type="Proteomes" id="UP000433493">
    <property type="component" value="Unassembled WGS sequence"/>
</dbReference>
<feature type="region of interest" description="Disordered" evidence="3">
    <location>
        <begin position="109"/>
        <end position="248"/>
    </location>
</feature>